<dbReference type="InterPro" id="IPR010982">
    <property type="entry name" value="Lambda_DNA-bd_dom_sf"/>
</dbReference>
<evidence type="ECO:0000313" key="2">
    <source>
        <dbReference type="EMBL" id="QJA52673.1"/>
    </source>
</evidence>
<evidence type="ECO:0000313" key="3">
    <source>
        <dbReference type="EMBL" id="QJA61044.1"/>
    </source>
</evidence>
<dbReference type="Gene3D" id="1.10.260.40">
    <property type="entry name" value="lambda repressor-like DNA-binding domains"/>
    <property type="match status" value="1"/>
</dbReference>
<dbReference type="EMBL" id="MT142477">
    <property type="protein sequence ID" value="QJA82037.1"/>
    <property type="molecule type" value="Genomic_DNA"/>
</dbReference>
<evidence type="ECO:0000313" key="5">
    <source>
        <dbReference type="EMBL" id="QJH99456.1"/>
    </source>
</evidence>
<accession>A0A6H1ZXL4</accession>
<dbReference type="EMBL" id="MT141429">
    <property type="protein sequence ID" value="QJA61044.1"/>
    <property type="molecule type" value="Genomic_DNA"/>
</dbReference>
<dbReference type="PROSITE" id="PS50943">
    <property type="entry name" value="HTH_CROC1"/>
    <property type="match status" value="1"/>
</dbReference>
<dbReference type="EMBL" id="MT144358">
    <property type="protein sequence ID" value="QJA52673.1"/>
    <property type="molecule type" value="Genomic_DNA"/>
</dbReference>
<protein>
    <submittedName>
        <fullName evidence="2">Putative DNA binding, helix-turn-helix domain containing protein</fullName>
    </submittedName>
</protein>
<dbReference type="GO" id="GO:0003677">
    <property type="term" value="F:DNA binding"/>
    <property type="evidence" value="ECO:0007669"/>
    <property type="project" value="InterPro"/>
</dbReference>
<dbReference type="SUPFAM" id="SSF47413">
    <property type="entry name" value="lambda repressor-like DNA-binding domains"/>
    <property type="match status" value="1"/>
</dbReference>
<feature type="domain" description="HTH cro/C1-type" evidence="1">
    <location>
        <begin position="19"/>
        <end position="62"/>
    </location>
</feature>
<name>A0A6H1ZXL4_9ZZZZ</name>
<sequence length="81" mass="9089">MLHNTMAKITKHKETAKFIRGARGQLRMTQQALADTLGIGRYNIAKYEIGMNTPPGDIVLKIIQLVEDRGRGAEKNLNVRL</sequence>
<dbReference type="InterPro" id="IPR001387">
    <property type="entry name" value="Cro/C1-type_HTH"/>
</dbReference>
<evidence type="ECO:0000313" key="4">
    <source>
        <dbReference type="EMBL" id="QJA82037.1"/>
    </source>
</evidence>
<evidence type="ECO:0000259" key="1">
    <source>
        <dbReference type="PROSITE" id="PS50943"/>
    </source>
</evidence>
<dbReference type="AlphaFoldDB" id="A0A6H1ZXL4"/>
<reference evidence="2" key="1">
    <citation type="submission" date="2020-03" db="EMBL/GenBank/DDBJ databases">
        <title>The deep terrestrial virosphere.</title>
        <authorList>
            <person name="Holmfeldt K."/>
            <person name="Nilsson E."/>
            <person name="Simone D."/>
            <person name="Lopez-Fernandez M."/>
            <person name="Wu X."/>
            <person name="de Brujin I."/>
            <person name="Lundin D."/>
            <person name="Andersson A."/>
            <person name="Bertilsson S."/>
            <person name="Dopson M."/>
        </authorList>
    </citation>
    <scope>NUCLEOTIDE SEQUENCE</scope>
    <source>
        <strain evidence="4">MM415A00449</strain>
        <strain evidence="3">MM415B01001</strain>
        <strain evidence="2">TM448A02865</strain>
        <strain evidence="5">TM448B01591</strain>
    </source>
</reference>
<gene>
    <name evidence="4" type="ORF">MM415A00449_0034</name>
    <name evidence="3" type="ORF">MM415B01001_0009</name>
    <name evidence="2" type="ORF">TM448A02865_0012</name>
    <name evidence="5" type="ORF">TM448B01591_0021</name>
</gene>
<proteinExistence type="predicted"/>
<organism evidence="2">
    <name type="scientific">viral metagenome</name>
    <dbReference type="NCBI Taxonomy" id="1070528"/>
    <lineage>
        <taxon>unclassified sequences</taxon>
        <taxon>metagenomes</taxon>
        <taxon>organismal metagenomes</taxon>
    </lineage>
</organism>
<dbReference type="CDD" id="cd00093">
    <property type="entry name" value="HTH_XRE"/>
    <property type="match status" value="1"/>
</dbReference>
<dbReference type="Pfam" id="PF12844">
    <property type="entry name" value="HTH_19"/>
    <property type="match status" value="1"/>
</dbReference>
<dbReference type="EMBL" id="MT144789">
    <property type="protein sequence ID" value="QJH99456.1"/>
    <property type="molecule type" value="Genomic_DNA"/>
</dbReference>